<name>A0ACC0UMU9_9AGAM</name>
<evidence type="ECO:0000313" key="2">
    <source>
        <dbReference type="Proteomes" id="UP001207468"/>
    </source>
</evidence>
<accession>A0ACC0UMU9</accession>
<proteinExistence type="predicted"/>
<dbReference type="Proteomes" id="UP001207468">
    <property type="component" value="Unassembled WGS sequence"/>
</dbReference>
<comment type="caution">
    <text evidence="1">The sequence shown here is derived from an EMBL/GenBank/DDBJ whole genome shotgun (WGS) entry which is preliminary data.</text>
</comment>
<organism evidence="1 2">
    <name type="scientific">Russula earlei</name>
    <dbReference type="NCBI Taxonomy" id="71964"/>
    <lineage>
        <taxon>Eukaryota</taxon>
        <taxon>Fungi</taxon>
        <taxon>Dikarya</taxon>
        <taxon>Basidiomycota</taxon>
        <taxon>Agaricomycotina</taxon>
        <taxon>Agaricomycetes</taxon>
        <taxon>Russulales</taxon>
        <taxon>Russulaceae</taxon>
        <taxon>Russula</taxon>
    </lineage>
</organism>
<dbReference type="EMBL" id="JAGFNK010000011">
    <property type="protein sequence ID" value="KAI9512162.1"/>
    <property type="molecule type" value="Genomic_DNA"/>
</dbReference>
<gene>
    <name evidence="1" type="ORF">F5148DRAFT_51988</name>
</gene>
<sequence length="233" mass="26295">MNRYSWAIVVVIFASLYMAFASYLPSEQKSPTATEHEYAKAHSLGSGYSFDPKDGWQTVNVSNLSYKHSPRSLDIRGIPKVTTPQPPLIDRLKGMVEKLWKGIQFWVKKENPVKVAITWYTGKDLLNPSCWKNPVWAPTDHSFVCAVTQEGWTSKPKCFDFLELCISSKKCIYIRVVDSCAGCAKGSQHVDLTKAAFNELADLDQGLLTGIYMREAGEPSKWSEDLWGPKHRD</sequence>
<protein>
    <submittedName>
        <fullName evidence="1">Uncharacterized protein</fullName>
    </submittedName>
</protein>
<keyword evidence="2" id="KW-1185">Reference proteome</keyword>
<evidence type="ECO:0000313" key="1">
    <source>
        <dbReference type="EMBL" id="KAI9512162.1"/>
    </source>
</evidence>
<reference evidence="1" key="1">
    <citation type="submission" date="2021-03" db="EMBL/GenBank/DDBJ databases">
        <title>Evolutionary priming and transition to the ectomycorrhizal habit in an iconic lineage of mushroom-forming fungi: is preadaptation a requirement?</title>
        <authorList>
            <consortium name="DOE Joint Genome Institute"/>
            <person name="Looney B.P."/>
            <person name="Miyauchi S."/>
            <person name="Morin E."/>
            <person name="Drula E."/>
            <person name="Courty P.E."/>
            <person name="Chicoki N."/>
            <person name="Fauchery L."/>
            <person name="Kohler A."/>
            <person name="Kuo A."/>
            <person name="LaButti K."/>
            <person name="Pangilinan J."/>
            <person name="Lipzen A."/>
            <person name="Riley R."/>
            <person name="Andreopoulos W."/>
            <person name="He G."/>
            <person name="Johnson J."/>
            <person name="Barry K.W."/>
            <person name="Grigoriev I.V."/>
            <person name="Nagy L."/>
            <person name="Hibbett D."/>
            <person name="Henrissat B."/>
            <person name="Matheny P.B."/>
            <person name="Labbe J."/>
            <person name="Martin A.F."/>
        </authorList>
    </citation>
    <scope>NUCLEOTIDE SEQUENCE</scope>
    <source>
        <strain evidence="1">BPL698</strain>
    </source>
</reference>